<protein>
    <submittedName>
        <fullName evidence="2">Uncharacterized protein</fullName>
    </submittedName>
</protein>
<sequence>MSRTPIPALLSFASFRLDVLLSMDASVRTHPVAVAKAKALQATTGTYVVYISDRDGIFQHHSPYNVCYAYFLQPGTPQDDLTIGVDAAMSIPIGATKEPHVSGRKPLQPTSQLPWGAECYTMEAWFMPLRGPTMYESDDNVTHELPISEAIRHSSYVREDYAARRRRRQLDVPGAVAAQDATPGEGDSADSDADASADGSGDTGSIPSTSNDTDYTPDDDVKLVAQHLFMPCDIDEINMMTGTFSHDISRISKLRSPELFREEMTAIYRLEREVHALVVAEAEASCHG</sequence>
<proteinExistence type="predicted"/>
<comment type="caution">
    <text evidence="2">The sequence shown here is derived from an EMBL/GenBank/DDBJ whole genome shotgun (WGS) entry which is preliminary data.</text>
</comment>
<evidence type="ECO:0000313" key="2">
    <source>
        <dbReference type="EMBL" id="KAF7317311.1"/>
    </source>
</evidence>
<feature type="region of interest" description="Disordered" evidence="1">
    <location>
        <begin position="167"/>
        <end position="218"/>
    </location>
</feature>
<organism evidence="2 3">
    <name type="scientific">Mycena chlorophos</name>
    <name type="common">Agaric fungus</name>
    <name type="synonym">Agaricus chlorophos</name>
    <dbReference type="NCBI Taxonomy" id="658473"/>
    <lineage>
        <taxon>Eukaryota</taxon>
        <taxon>Fungi</taxon>
        <taxon>Dikarya</taxon>
        <taxon>Basidiomycota</taxon>
        <taxon>Agaricomycotina</taxon>
        <taxon>Agaricomycetes</taxon>
        <taxon>Agaricomycetidae</taxon>
        <taxon>Agaricales</taxon>
        <taxon>Marasmiineae</taxon>
        <taxon>Mycenaceae</taxon>
        <taxon>Mycena</taxon>
    </lineage>
</organism>
<gene>
    <name evidence="2" type="ORF">HMN09_00466600</name>
</gene>
<accession>A0A8H6WHS7</accession>
<name>A0A8H6WHS7_MYCCL</name>
<dbReference type="AlphaFoldDB" id="A0A8H6WHS7"/>
<keyword evidence="3" id="KW-1185">Reference proteome</keyword>
<evidence type="ECO:0000256" key="1">
    <source>
        <dbReference type="SAM" id="MobiDB-lite"/>
    </source>
</evidence>
<evidence type="ECO:0000313" key="3">
    <source>
        <dbReference type="Proteomes" id="UP000613580"/>
    </source>
</evidence>
<dbReference type="Proteomes" id="UP000613580">
    <property type="component" value="Unassembled WGS sequence"/>
</dbReference>
<reference evidence="2" key="1">
    <citation type="submission" date="2020-05" db="EMBL/GenBank/DDBJ databases">
        <title>Mycena genomes resolve the evolution of fungal bioluminescence.</title>
        <authorList>
            <person name="Tsai I.J."/>
        </authorList>
    </citation>
    <scope>NUCLEOTIDE SEQUENCE</scope>
    <source>
        <strain evidence="2">110903Hualien_Pintung</strain>
    </source>
</reference>
<dbReference type="EMBL" id="JACAZE010000005">
    <property type="protein sequence ID" value="KAF7317311.1"/>
    <property type="molecule type" value="Genomic_DNA"/>
</dbReference>
<feature type="compositionally biased region" description="Low complexity" evidence="1">
    <location>
        <begin position="196"/>
        <end position="205"/>
    </location>
</feature>